<gene>
    <name evidence="2" type="ORF">DFR76_108179</name>
</gene>
<sequence>MGEGNSILARRRLGKHLRDGRWEAGLTLQQTGASIRRSASTVQRLEKGLPAGVPDSVIQALCQIFEFDAVKTAEMLALVAESDTVNWWSEYEDLISRTVATFIAFESAASEITSYEGQLVPGLLQTQAYALTLVQTAYPDESAETHARRLRLRKLRQACLIREDRPVRLNAIIHESIVRSWVGGPQTMAEQCKHLADMSARPNITLRILPFSAGYPLGREDGPFTILDFAADEHGRPTECPLVYFENFTRELYLTDQDAIRKQWESYATLRRNALEPEASREMLRKASEQYDR</sequence>
<proteinExistence type="predicted"/>
<dbReference type="STRING" id="1210086.GCA_001613105_02752"/>
<dbReference type="EMBL" id="QQBC01000008">
    <property type="protein sequence ID" value="RDI64347.1"/>
    <property type="molecule type" value="Genomic_DNA"/>
</dbReference>
<dbReference type="Pfam" id="PF19054">
    <property type="entry name" value="DUF5753"/>
    <property type="match status" value="1"/>
</dbReference>
<organism evidence="2 3">
    <name type="scientific">Nocardia pseudobrasiliensis</name>
    <dbReference type="NCBI Taxonomy" id="45979"/>
    <lineage>
        <taxon>Bacteria</taxon>
        <taxon>Bacillati</taxon>
        <taxon>Actinomycetota</taxon>
        <taxon>Actinomycetes</taxon>
        <taxon>Mycobacteriales</taxon>
        <taxon>Nocardiaceae</taxon>
        <taxon>Nocardia</taxon>
    </lineage>
</organism>
<reference evidence="2 3" key="1">
    <citation type="submission" date="2018-07" db="EMBL/GenBank/DDBJ databases">
        <title>Genomic Encyclopedia of Type Strains, Phase IV (KMG-IV): sequencing the most valuable type-strain genomes for metagenomic binning, comparative biology and taxonomic classification.</title>
        <authorList>
            <person name="Goeker M."/>
        </authorList>
    </citation>
    <scope>NUCLEOTIDE SEQUENCE [LARGE SCALE GENOMIC DNA]</scope>
    <source>
        <strain evidence="2 3">DSM 44290</strain>
    </source>
</reference>
<dbReference type="Pfam" id="PF13560">
    <property type="entry name" value="HTH_31"/>
    <property type="match status" value="1"/>
</dbReference>
<accession>A0A370I0U2</accession>
<dbReference type="GO" id="GO:0003677">
    <property type="term" value="F:DNA binding"/>
    <property type="evidence" value="ECO:0007669"/>
    <property type="project" value="InterPro"/>
</dbReference>
<dbReference type="InterPro" id="IPR043917">
    <property type="entry name" value="DUF5753"/>
</dbReference>
<evidence type="ECO:0000313" key="3">
    <source>
        <dbReference type="Proteomes" id="UP000254869"/>
    </source>
</evidence>
<dbReference type="AlphaFoldDB" id="A0A370I0U2"/>
<feature type="domain" description="DUF5753" evidence="1">
    <location>
        <begin position="100"/>
        <end position="286"/>
    </location>
</feature>
<dbReference type="InterPro" id="IPR010982">
    <property type="entry name" value="Lambda_DNA-bd_dom_sf"/>
</dbReference>
<dbReference type="SUPFAM" id="SSF47413">
    <property type="entry name" value="lambda repressor-like DNA-binding domains"/>
    <property type="match status" value="1"/>
</dbReference>
<protein>
    <submittedName>
        <fullName evidence="2">Helix-turn-helix protein</fullName>
    </submittedName>
</protein>
<dbReference type="Gene3D" id="1.10.260.40">
    <property type="entry name" value="lambda repressor-like DNA-binding domains"/>
    <property type="match status" value="1"/>
</dbReference>
<keyword evidence="3" id="KW-1185">Reference proteome</keyword>
<dbReference type="Proteomes" id="UP000254869">
    <property type="component" value="Unassembled WGS sequence"/>
</dbReference>
<name>A0A370I0U2_9NOCA</name>
<evidence type="ECO:0000259" key="1">
    <source>
        <dbReference type="Pfam" id="PF19054"/>
    </source>
</evidence>
<evidence type="ECO:0000313" key="2">
    <source>
        <dbReference type="EMBL" id="RDI64347.1"/>
    </source>
</evidence>
<comment type="caution">
    <text evidence="2">The sequence shown here is derived from an EMBL/GenBank/DDBJ whole genome shotgun (WGS) entry which is preliminary data.</text>
</comment>